<keyword evidence="1" id="KW-1133">Transmembrane helix</keyword>
<keyword evidence="1" id="KW-0812">Transmembrane</keyword>
<keyword evidence="1" id="KW-0472">Membrane</keyword>
<organism evidence="2 3">
    <name type="scientific">Methanosarcina thermophila (strain ATCC 43570 / DSM 1825 / OCM 12 / VKM B-1830 / TM-1)</name>
    <dbReference type="NCBI Taxonomy" id="523844"/>
    <lineage>
        <taxon>Archaea</taxon>
        <taxon>Methanobacteriati</taxon>
        <taxon>Methanobacteriota</taxon>
        <taxon>Stenosarchaea group</taxon>
        <taxon>Methanomicrobia</taxon>
        <taxon>Methanosarcinales</taxon>
        <taxon>Methanosarcinaceae</taxon>
        <taxon>Methanosarcina</taxon>
    </lineage>
</organism>
<dbReference type="HOGENOM" id="CLU_129112_0_0_2"/>
<dbReference type="RefSeq" id="WP_052721849.1">
    <property type="nucleotide sequence ID" value="NZ_CP009501.1"/>
</dbReference>
<proteinExistence type="predicted"/>
<dbReference type="EMBL" id="CP009501">
    <property type="protein sequence ID" value="AKB13104.1"/>
    <property type="molecule type" value="Genomic_DNA"/>
</dbReference>
<dbReference type="PATRIC" id="fig|523844.20.peg.1696"/>
<dbReference type="Proteomes" id="UP000066529">
    <property type="component" value="Chromosome"/>
</dbReference>
<evidence type="ECO:0000256" key="1">
    <source>
        <dbReference type="SAM" id="Phobius"/>
    </source>
</evidence>
<dbReference type="OrthoDB" id="136375at2157"/>
<accession>A0A0E3H8X3</accession>
<feature type="transmembrane region" description="Helical" evidence="1">
    <location>
        <begin position="20"/>
        <end position="38"/>
    </location>
</feature>
<dbReference type="STRING" id="523844.MSTHT_1346"/>
<evidence type="ECO:0000313" key="3">
    <source>
        <dbReference type="Proteomes" id="UP000066529"/>
    </source>
</evidence>
<dbReference type="GeneID" id="41603309"/>
<protein>
    <submittedName>
        <fullName evidence="2">Uncharacterized protein</fullName>
    </submittedName>
</protein>
<dbReference type="AlphaFoldDB" id="A0A0E3H8X3"/>
<sequence length="161" mass="17635">MPRRIGTDESAVTSLPFRLTVSGVLFVVILLLSSVYLFDFLEEAKEKTALDEVSKLTAAAEQLSLHGEGSEISLELRLPEGVSVDFGALPGREDKWPADANDYCIRTAEKVTFYYSAASFSNPELNGPVSLASGRHRLLLSTKLEPKSGRLFVLISEKESL</sequence>
<dbReference type="KEGG" id="mthr:MSTHT_1346"/>
<evidence type="ECO:0000313" key="2">
    <source>
        <dbReference type="EMBL" id="AKB13104.1"/>
    </source>
</evidence>
<name>A0A0E3H8X3_METTT</name>
<gene>
    <name evidence="2" type="ORF">MSTHT_1346</name>
</gene>
<reference evidence="2 3" key="1">
    <citation type="submission" date="2014-07" db="EMBL/GenBank/DDBJ databases">
        <title>Methanogenic archaea and the global carbon cycle.</title>
        <authorList>
            <person name="Henriksen J.R."/>
            <person name="Luke J."/>
            <person name="Reinhart S."/>
            <person name="Benedict M.N."/>
            <person name="Youngblut N.D."/>
            <person name="Metcalf M.E."/>
            <person name="Whitaker R.J."/>
            <person name="Metcalf W.W."/>
        </authorList>
    </citation>
    <scope>NUCLEOTIDE SEQUENCE [LARGE SCALE GENOMIC DNA]</scope>
    <source>
        <strain evidence="3">ATCC 43570 / DSM 1825 / OCM 12 / VKM B-1830 / TM-1</strain>
    </source>
</reference>